<dbReference type="PANTHER" id="PTHR45569">
    <property type="entry name" value="SENSOR PROTEIN KDPD"/>
    <property type="match status" value="1"/>
</dbReference>
<dbReference type="InterPro" id="IPR029016">
    <property type="entry name" value="GAF-like_dom_sf"/>
</dbReference>
<organism evidence="15 16">
    <name type="scientific">Mediterraneibacter gnavus</name>
    <name type="common">Ruminococcus gnavus</name>
    <dbReference type="NCBI Taxonomy" id="33038"/>
    <lineage>
        <taxon>Bacteria</taxon>
        <taxon>Bacillati</taxon>
        <taxon>Bacillota</taxon>
        <taxon>Clostridia</taxon>
        <taxon>Lachnospirales</taxon>
        <taxon>Lachnospiraceae</taxon>
        <taxon>Mediterraneibacter</taxon>
    </lineage>
</organism>
<evidence type="ECO:0000256" key="10">
    <source>
        <dbReference type="ARBA" id="ARBA00023136"/>
    </source>
</evidence>
<gene>
    <name evidence="15" type="ORF">CDL18_08130</name>
</gene>
<feature type="transmembrane region" description="Helical" evidence="11">
    <location>
        <begin position="484"/>
        <end position="503"/>
    </location>
</feature>
<sequence length="666" mass="75864">MTEENRPDPGLLLKKLQYEEKEKEKQTKGKLKIFLGYAAGSGKTYAMLEAAHEAKKHQVDVVAGYIEPHARPDTQAMAEGLEEIPPLMVDYKGIQLREFNLDAALERKPKLILVDELAHTNVRGSRNEKRYQDVRELLRAGINVYTTMNIQHLESLNDLVGNITNIEVKERVPDSVFDQADQVEVIDIEPEDLIERMKEGKIYGPVQAERALENFFRREKLVALREIALRRSADRVNRIAEEERNILGNTGYHTGEHILACISASPSSAKVIRTAARLSYAFHAQFTALYVETPSMQEAGEKTKQTLKSHLELAKALGAKIVTVYGEDAAYQIAEYAIVSNVSKVVMGRTNHRGIWRRPRIEVMEKLTHMAPNIDVYIIPDIRKETHKREVQIQRRRKTSWKNVFLDLAEITGVMAVATLAAYVLWLFRLPESNIIMIYILGILLSSYIANKKIYALYSSLISVFAFNFFFAEPYFSLKAYDKGYPTTFVMLFLVGLFTATLTRRLKQQSRESAKKAYRTEILLENSQKLRRCKSKQEVWTQVAGQAGKLLNLSLIIYPMEGSQMSDTPLLFPRKGMDMLHLKTCINRQELAVAQWVAANHHRAGACTHTLPDAKAMYLPIQDARDVKGVMGILLEERRPIQEFEYGLLIAMLNETGVKLQDTFLE</sequence>
<dbReference type="AlphaFoldDB" id="A0A2N5NIC3"/>
<dbReference type="Gene3D" id="3.30.450.40">
    <property type="match status" value="1"/>
</dbReference>
<comment type="subcellular location">
    <subcellularLocation>
        <location evidence="1">Membrane</location>
        <topology evidence="1">Multi-pass membrane protein</topology>
    </subcellularLocation>
</comment>
<evidence type="ECO:0000256" key="8">
    <source>
        <dbReference type="ARBA" id="ARBA00022989"/>
    </source>
</evidence>
<dbReference type="Proteomes" id="UP000234849">
    <property type="component" value="Unassembled WGS sequence"/>
</dbReference>
<dbReference type="InterPro" id="IPR014729">
    <property type="entry name" value="Rossmann-like_a/b/a_fold"/>
</dbReference>
<dbReference type="PANTHER" id="PTHR45569:SF1">
    <property type="entry name" value="SENSOR PROTEIN KDPD"/>
    <property type="match status" value="1"/>
</dbReference>
<dbReference type="InterPro" id="IPR003852">
    <property type="entry name" value="Sig_transdc_His_kinase_KdpD_N"/>
</dbReference>
<dbReference type="GO" id="GO:0005737">
    <property type="term" value="C:cytoplasm"/>
    <property type="evidence" value="ECO:0007669"/>
    <property type="project" value="UniProtKB-ARBA"/>
</dbReference>
<dbReference type="SUPFAM" id="SSF52540">
    <property type="entry name" value="P-loop containing nucleoside triphosphate hydrolases"/>
    <property type="match status" value="1"/>
</dbReference>
<feature type="domain" description="Sensor protein KdpD transmembrane" evidence="14">
    <location>
        <begin position="413"/>
        <end position="515"/>
    </location>
</feature>
<feature type="transmembrane region" description="Helical" evidence="11">
    <location>
        <begin position="404"/>
        <end position="428"/>
    </location>
</feature>
<evidence type="ECO:0000259" key="12">
    <source>
        <dbReference type="Pfam" id="PF00582"/>
    </source>
</evidence>
<dbReference type="InterPro" id="IPR038318">
    <property type="entry name" value="KdpD_sf"/>
</dbReference>
<evidence type="ECO:0000256" key="3">
    <source>
        <dbReference type="ARBA" id="ARBA00022679"/>
    </source>
</evidence>
<comment type="caution">
    <text evidence="15">The sequence shown here is derived from an EMBL/GenBank/DDBJ whole genome shotgun (WGS) entry which is preliminary data.</text>
</comment>
<keyword evidence="7" id="KW-0067">ATP-binding</keyword>
<evidence type="ECO:0000256" key="5">
    <source>
        <dbReference type="ARBA" id="ARBA00022741"/>
    </source>
</evidence>
<dbReference type="Gene3D" id="3.40.50.620">
    <property type="entry name" value="HUPs"/>
    <property type="match status" value="1"/>
</dbReference>
<dbReference type="Gene3D" id="3.40.50.300">
    <property type="entry name" value="P-loop containing nucleotide triphosphate hydrolases"/>
    <property type="match status" value="1"/>
</dbReference>
<protein>
    <submittedName>
        <fullName evidence="15">Histidine kinase</fullName>
    </submittedName>
</protein>
<keyword evidence="10 11" id="KW-0472">Membrane</keyword>
<dbReference type="Pfam" id="PF02702">
    <property type="entry name" value="KdpD"/>
    <property type="match status" value="1"/>
</dbReference>
<dbReference type="Pfam" id="PF00582">
    <property type="entry name" value="Usp"/>
    <property type="match status" value="1"/>
</dbReference>
<evidence type="ECO:0000256" key="9">
    <source>
        <dbReference type="ARBA" id="ARBA00023012"/>
    </source>
</evidence>
<dbReference type="InterPro" id="IPR006016">
    <property type="entry name" value="UspA"/>
</dbReference>
<keyword evidence="9" id="KW-0902">Two-component regulatory system</keyword>
<feature type="transmembrane region" description="Helical" evidence="11">
    <location>
        <begin position="434"/>
        <end position="450"/>
    </location>
</feature>
<evidence type="ECO:0000256" key="2">
    <source>
        <dbReference type="ARBA" id="ARBA00022553"/>
    </source>
</evidence>
<keyword evidence="3" id="KW-0808">Transferase</keyword>
<keyword evidence="6 15" id="KW-0418">Kinase</keyword>
<dbReference type="GO" id="GO:0005524">
    <property type="term" value="F:ATP binding"/>
    <property type="evidence" value="ECO:0007669"/>
    <property type="project" value="UniProtKB-KW"/>
</dbReference>
<dbReference type="GO" id="GO:0005886">
    <property type="term" value="C:plasma membrane"/>
    <property type="evidence" value="ECO:0007669"/>
    <property type="project" value="TreeGrafter"/>
</dbReference>
<dbReference type="GO" id="GO:0000155">
    <property type="term" value="F:phosphorelay sensor kinase activity"/>
    <property type="evidence" value="ECO:0007669"/>
    <property type="project" value="InterPro"/>
</dbReference>
<dbReference type="Gene3D" id="1.20.120.620">
    <property type="entry name" value="Backbone structure of the membrane domain of e. Coli histidine kinase receptor kdpd"/>
    <property type="match status" value="1"/>
</dbReference>
<dbReference type="Pfam" id="PF13493">
    <property type="entry name" value="DUF4118"/>
    <property type="match status" value="1"/>
</dbReference>
<dbReference type="InterPro" id="IPR052023">
    <property type="entry name" value="Histidine_kinase_KdpD"/>
</dbReference>
<feature type="transmembrane region" description="Helical" evidence="11">
    <location>
        <begin position="455"/>
        <end position="472"/>
    </location>
</feature>
<feature type="domain" description="UspA" evidence="12">
    <location>
        <begin position="257"/>
        <end position="372"/>
    </location>
</feature>
<dbReference type="FunFam" id="3.40.50.300:FF:000483">
    <property type="entry name" value="Sensor histidine kinase KdpD"/>
    <property type="match status" value="1"/>
</dbReference>
<dbReference type="RefSeq" id="WP_101879650.1">
    <property type="nucleotide sequence ID" value="NZ_NIHM01000009.1"/>
</dbReference>
<evidence type="ECO:0000259" key="14">
    <source>
        <dbReference type="Pfam" id="PF13493"/>
    </source>
</evidence>
<dbReference type="EMBL" id="NIHM01000009">
    <property type="protein sequence ID" value="PLT55259.1"/>
    <property type="molecule type" value="Genomic_DNA"/>
</dbReference>
<evidence type="ECO:0000256" key="1">
    <source>
        <dbReference type="ARBA" id="ARBA00004141"/>
    </source>
</evidence>
<dbReference type="InterPro" id="IPR025201">
    <property type="entry name" value="KdpD_TM"/>
</dbReference>
<keyword evidence="5" id="KW-0547">Nucleotide-binding</keyword>
<evidence type="ECO:0000256" key="7">
    <source>
        <dbReference type="ARBA" id="ARBA00022840"/>
    </source>
</evidence>
<evidence type="ECO:0000256" key="4">
    <source>
        <dbReference type="ARBA" id="ARBA00022692"/>
    </source>
</evidence>
<dbReference type="CDD" id="cd01987">
    <property type="entry name" value="USP_KdpD-like"/>
    <property type="match status" value="1"/>
</dbReference>
<evidence type="ECO:0000313" key="15">
    <source>
        <dbReference type="EMBL" id="PLT55259.1"/>
    </source>
</evidence>
<evidence type="ECO:0000256" key="6">
    <source>
        <dbReference type="ARBA" id="ARBA00022777"/>
    </source>
</evidence>
<dbReference type="InterPro" id="IPR027417">
    <property type="entry name" value="P-loop_NTPase"/>
</dbReference>
<reference evidence="15 16" key="1">
    <citation type="journal article" date="2017" name="Genome Med.">
        <title>A novel Ruminococcus gnavus clade enriched in inflammatory bowel disease patients.</title>
        <authorList>
            <person name="Hall A.B."/>
            <person name="Yassour M."/>
            <person name="Sauk J."/>
            <person name="Garner A."/>
            <person name="Jiang X."/>
            <person name="Arthur T."/>
            <person name="Lagoudas G.K."/>
            <person name="Vatanen T."/>
            <person name="Fornelos N."/>
            <person name="Wilson R."/>
            <person name="Bertha M."/>
            <person name="Cohen M."/>
            <person name="Garber J."/>
            <person name="Khalili H."/>
            <person name="Gevers D."/>
            <person name="Ananthakrishnan A.N."/>
            <person name="Kugathasan S."/>
            <person name="Lander E.S."/>
            <person name="Blainey P."/>
            <person name="Vlamakis H."/>
            <person name="Xavier R.J."/>
            <person name="Huttenhower C."/>
        </authorList>
    </citation>
    <scope>NUCLEOTIDE SEQUENCE [LARGE SCALE GENOMIC DNA]</scope>
    <source>
        <strain evidence="15 16">RJX1118</strain>
    </source>
</reference>
<evidence type="ECO:0000259" key="13">
    <source>
        <dbReference type="Pfam" id="PF02702"/>
    </source>
</evidence>
<keyword evidence="8 11" id="KW-1133">Transmembrane helix</keyword>
<proteinExistence type="predicted"/>
<dbReference type="SUPFAM" id="SSF52402">
    <property type="entry name" value="Adenine nucleotide alpha hydrolases-like"/>
    <property type="match status" value="1"/>
</dbReference>
<name>A0A2N5NIC3_MEDGN</name>
<feature type="domain" description="Signal transduction histidine kinase osmosensitive K+ channel sensor N-terminal" evidence="13">
    <location>
        <begin position="28"/>
        <end position="236"/>
    </location>
</feature>
<keyword evidence="4 11" id="KW-0812">Transmembrane</keyword>
<accession>A0A2N5NIC3</accession>
<evidence type="ECO:0000313" key="16">
    <source>
        <dbReference type="Proteomes" id="UP000234849"/>
    </source>
</evidence>
<evidence type="ECO:0000256" key="11">
    <source>
        <dbReference type="SAM" id="Phobius"/>
    </source>
</evidence>
<keyword evidence="2" id="KW-0597">Phosphoprotein</keyword>